<dbReference type="AlphaFoldDB" id="A0A0B0D9H4"/>
<feature type="region of interest" description="Disordered" evidence="1">
    <location>
        <begin position="119"/>
        <end position="151"/>
    </location>
</feature>
<dbReference type="Pfam" id="PF13020">
    <property type="entry name" value="NOV_C"/>
    <property type="match status" value="1"/>
</dbReference>
<gene>
    <name evidence="3" type="ORF">AS25_05745</name>
</gene>
<dbReference type="eggNOG" id="ENOG502ZDG4">
    <property type="taxonomic scope" value="Bacteria"/>
</dbReference>
<dbReference type="EMBL" id="JROM01000019">
    <property type="protein sequence ID" value="KHE74651.1"/>
    <property type="molecule type" value="Genomic_DNA"/>
</dbReference>
<feature type="domain" description="Protein NO VEIN C-terminal" evidence="2">
    <location>
        <begin position="155"/>
        <end position="221"/>
    </location>
</feature>
<dbReference type="InterPro" id="IPR024975">
    <property type="entry name" value="NOV_C"/>
</dbReference>
<dbReference type="RefSeq" id="WP_035963110.1">
    <property type="nucleotide sequence ID" value="NZ_JROM01000019.1"/>
</dbReference>
<name>A0A0B0D9H4_9MICC</name>
<evidence type="ECO:0000256" key="1">
    <source>
        <dbReference type="SAM" id="MobiDB-lite"/>
    </source>
</evidence>
<organism evidence="3 4">
    <name type="scientific">Kocuria marina</name>
    <dbReference type="NCBI Taxonomy" id="223184"/>
    <lineage>
        <taxon>Bacteria</taxon>
        <taxon>Bacillati</taxon>
        <taxon>Actinomycetota</taxon>
        <taxon>Actinomycetes</taxon>
        <taxon>Micrococcales</taxon>
        <taxon>Micrococcaceae</taxon>
        <taxon>Kocuria</taxon>
    </lineage>
</organism>
<evidence type="ECO:0000259" key="2">
    <source>
        <dbReference type="Pfam" id="PF13020"/>
    </source>
</evidence>
<proteinExistence type="predicted"/>
<sequence length="277" mass="31549">MAINFKLFDKKVLDPMKSWAGRPWQGWAPKVALEEVWEYNRGIWRFGDRIEDERIATFSWRGEVVLVAAITGVEDVGPQFWKNGQRRRALQGYVLPEGHRVHDALMGTERPRNRAALTYHPTPDLDEVLATDEPLSPDSEGQGRVLDPQRRKALEDAAQSRLETYYRDRGWEVEDVRFDGPYDAIARKNGQTRYLEAKGTQSNGASVTVTSGEVHHARRHPGECVIGILSGLRFTEDGELEDKDARFTVSPWDPADEDLQATQYRWATTRETVLAAE</sequence>
<evidence type="ECO:0000313" key="3">
    <source>
        <dbReference type="EMBL" id="KHE74651.1"/>
    </source>
</evidence>
<dbReference type="Proteomes" id="UP000030664">
    <property type="component" value="Unassembled WGS sequence"/>
</dbReference>
<evidence type="ECO:0000313" key="4">
    <source>
        <dbReference type="Proteomes" id="UP000030664"/>
    </source>
</evidence>
<comment type="caution">
    <text evidence="3">The sequence shown here is derived from an EMBL/GenBank/DDBJ whole genome shotgun (WGS) entry which is preliminary data.</text>
</comment>
<protein>
    <recommendedName>
        <fullName evidence="2">Protein NO VEIN C-terminal domain-containing protein</fullName>
    </recommendedName>
</protein>
<accession>A0A0B0D9H4</accession>
<reference evidence="3 4" key="1">
    <citation type="submission" date="2014-09" db="EMBL/GenBank/DDBJ databases">
        <title>High-quality draft genome sequence of Kocuria marina SO9-6, an actinobacterium isolated from a copper mine.</title>
        <authorList>
            <person name="Castro D.B."/>
            <person name="Pereira L.B."/>
            <person name="Silva M.V."/>
            <person name="Silva B.P."/>
            <person name="Zanardi B.R."/>
            <person name="Carlos C."/>
            <person name="Belgini D.R."/>
            <person name="Limache E.G."/>
            <person name="Lacerda G.V."/>
            <person name="Nery M.B."/>
            <person name="Gomes M.B."/>
            <person name="Souza S."/>
            <person name="Silva T.M."/>
            <person name="Rodrigues V.D."/>
            <person name="Paulino L.C."/>
            <person name="Vicentini R."/>
            <person name="Ferraz L.F."/>
            <person name="Ottoboni L.M."/>
        </authorList>
    </citation>
    <scope>NUCLEOTIDE SEQUENCE [LARGE SCALE GENOMIC DNA]</scope>
    <source>
        <strain evidence="3 4">SO9-6</strain>
    </source>
</reference>